<dbReference type="RefSeq" id="WP_039396903.1">
    <property type="nucleotide sequence ID" value="NZ_JTDK01000006.1"/>
</dbReference>
<name>A0A0B2A5R1_9MICO</name>
<organism evidence="2 3">
    <name type="scientific">Microbacterium mangrovi</name>
    <dbReference type="NCBI Taxonomy" id="1348253"/>
    <lineage>
        <taxon>Bacteria</taxon>
        <taxon>Bacillati</taxon>
        <taxon>Actinomycetota</taxon>
        <taxon>Actinomycetes</taxon>
        <taxon>Micrococcales</taxon>
        <taxon>Microbacteriaceae</taxon>
        <taxon>Microbacterium</taxon>
    </lineage>
</organism>
<feature type="domain" description="Flavin reductase like" evidence="1">
    <location>
        <begin position="19"/>
        <end position="172"/>
    </location>
</feature>
<dbReference type="EMBL" id="JTDK01000006">
    <property type="protein sequence ID" value="KHK98425.1"/>
    <property type="molecule type" value="Genomic_DNA"/>
</dbReference>
<keyword evidence="3" id="KW-1185">Reference proteome</keyword>
<dbReference type="InterPro" id="IPR002563">
    <property type="entry name" value="Flavin_Rdtase-like_dom"/>
</dbReference>
<evidence type="ECO:0000313" key="2">
    <source>
        <dbReference type="EMBL" id="KHK98425.1"/>
    </source>
</evidence>
<sequence length="201" mass="21645">MHSYEPRHGHGLAHDPLNSIVAPRPIGWISTVSTAGVRNLAPYSFFNLYSYRPPIVGFTSTRWKDSAENARQTGEFVWNLATRPLAAPMNASSAEVPADVDEFALAGLDGVPSVLVAPPRVEGSPVSFECRVTQQINLNDVSGAATKGWLTLGEVVMVHISEDALVEGAYSTVATHPILRGGGPVDYFEITADARFGMKRP</sequence>
<gene>
    <name evidence="2" type="ORF">LK09_05335</name>
</gene>
<dbReference type="GO" id="GO:0016646">
    <property type="term" value="F:oxidoreductase activity, acting on the CH-NH group of donors, NAD or NADP as acceptor"/>
    <property type="evidence" value="ECO:0007669"/>
    <property type="project" value="UniProtKB-ARBA"/>
</dbReference>
<dbReference type="Pfam" id="PF01613">
    <property type="entry name" value="Flavin_Reduct"/>
    <property type="match status" value="1"/>
</dbReference>
<dbReference type="Gene3D" id="2.30.110.10">
    <property type="entry name" value="Electron Transport, Fmn-binding Protein, Chain A"/>
    <property type="match status" value="1"/>
</dbReference>
<dbReference type="AlphaFoldDB" id="A0A0B2A5R1"/>
<dbReference type="GO" id="GO:0010181">
    <property type="term" value="F:FMN binding"/>
    <property type="evidence" value="ECO:0007669"/>
    <property type="project" value="InterPro"/>
</dbReference>
<evidence type="ECO:0000259" key="1">
    <source>
        <dbReference type="SMART" id="SM00903"/>
    </source>
</evidence>
<dbReference type="SMART" id="SM00903">
    <property type="entry name" value="Flavin_Reduct"/>
    <property type="match status" value="1"/>
</dbReference>
<dbReference type="PANTHER" id="PTHR43812">
    <property type="entry name" value="BLR2425 PROTEIN"/>
    <property type="match status" value="1"/>
</dbReference>
<dbReference type="OrthoDB" id="9794638at2"/>
<protein>
    <submittedName>
        <fullName evidence="2">Asp/Glu/hydantoin racemase</fullName>
    </submittedName>
</protein>
<accession>A0A0B2A5R1</accession>
<evidence type="ECO:0000313" key="3">
    <source>
        <dbReference type="Proteomes" id="UP000031030"/>
    </source>
</evidence>
<proteinExistence type="predicted"/>
<dbReference type="InterPro" id="IPR012349">
    <property type="entry name" value="Split_barrel_FMN-bd"/>
</dbReference>
<comment type="caution">
    <text evidence="2">The sequence shown here is derived from an EMBL/GenBank/DDBJ whole genome shotgun (WGS) entry which is preliminary data.</text>
</comment>
<dbReference type="Proteomes" id="UP000031030">
    <property type="component" value="Unassembled WGS sequence"/>
</dbReference>
<reference evidence="2 3" key="1">
    <citation type="submission" date="2014-11" db="EMBL/GenBank/DDBJ databases">
        <title>Genome sequence of Microbacterium mangrovi MUSC 115(T).</title>
        <authorList>
            <person name="Lee L.-H."/>
        </authorList>
    </citation>
    <scope>NUCLEOTIDE SEQUENCE [LARGE SCALE GENOMIC DNA]</scope>
    <source>
        <strain evidence="2 3">MUSC 115</strain>
    </source>
</reference>
<dbReference type="PANTHER" id="PTHR43812:SF2">
    <property type="entry name" value="FLAVIN REDUCTASE LIKE DOMAIN-CONTAINING PROTEIN"/>
    <property type="match status" value="1"/>
</dbReference>
<dbReference type="STRING" id="1348253.LK09_05335"/>
<dbReference type="SUPFAM" id="SSF50475">
    <property type="entry name" value="FMN-binding split barrel"/>
    <property type="match status" value="1"/>
</dbReference>